<dbReference type="AlphaFoldDB" id="A0A806K267"/>
<dbReference type="PROSITE" id="PS50887">
    <property type="entry name" value="GGDEF"/>
    <property type="match status" value="1"/>
</dbReference>
<dbReference type="InterPro" id="IPR043128">
    <property type="entry name" value="Rev_trsase/Diguanyl_cyclase"/>
</dbReference>
<evidence type="ECO:0000259" key="1">
    <source>
        <dbReference type="PROSITE" id="PS50887"/>
    </source>
</evidence>
<protein>
    <submittedName>
        <fullName evidence="2">Diguanylate cyclase (GGDEF domain) with PAS/PAC sensor</fullName>
    </submittedName>
</protein>
<dbReference type="InterPro" id="IPR050469">
    <property type="entry name" value="Diguanylate_Cyclase"/>
</dbReference>
<reference evidence="2" key="1">
    <citation type="submission" date="2012-03" db="EMBL/GenBank/DDBJ databases">
        <title>Functional metagenomics reveals considerable lignocellulase gene clusters in the gut microbiome of a wood-feeding higher termite.</title>
        <authorList>
            <person name="Liu N."/>
        </authorList>
    </citation>
    <scope>NUCLEOTIDE SEQUENCE</scope>
</reference>
<feature type="domain" description="GGDEF" evidence="1">
    <location>
        <begin position="83"/>
        <end position="221"/>
    </location>
</feature>
<dbReference type="FunFam" id="3.30.70.270:FF:000001">
    <property type="entry name" value="Diguanylate cyclase domain protein"/>
    <property type="match status" value="1"/>
</dbReference>
<dbReference type="InterPro" id="IPR029787">
    <property type="entry name" value="Nucleotide_cyclase"/>
</dbReference>
<dbReference type="CDD" id="cd01949">
    <property type="entry name" value="GGDEF"/>
    <property type="match status" value="1"/>
</dbReference>
<dbReference type="SUPFAM" id="SSF55073">
    <property type="entry name" value="Nucleotide cyclase"/>
    <property type="match status" value="1"/>
</dbReference>
<accession>A0A806K267</accession>
<dbReference type="SMART" id="SM00267">
    <property type="entry name" value="GGDEF"/>
    <property type="match status" value="1"/>
</dbReference>
<organism evidence="2">
    <name type="scientific">uncultured bacterium contig00054</name>
    <dbReference type="NCBI Taxonomy" id="1181538"/>
    <lineage>
        <taxon>Bacteria</taxon>
        <taxon>environmental samples</taxon>
    </lineage>
</organism>
<sequence>MVEKGDFSQEVHFLGELSAAFNNMIYKLRKSLTELQEKERHLTESEARFKFLASRDSLTGIYNRRSFTELAEVSLTNALGMASRCCLAMMDIDHFKKFNDTYGHHVGDEALRHVVKVIESGLRKNDFMGRYGGEEFTLFFFDTDEKTGFSVVERLRQKLADKPLALENGEPVSIYASFGVVESSMEDPQDEEYVQKLINDADAALYAAKRTGRNRVIVYNREFKDAPPLQ</sequence>
<name>A0A806K267_9BACT</name>
<dbReference type="EMBL" id="JQ844253">
    <property type="protein sequence ID" value="AGS53813.1"/>
    <property type="molecule type" value="Genomic_DNA"/>
</dbReference>
<dbReference type="GO" id="GO:0052621">
    <property type="term" value="F:diguanylate cyclase activity"/>
    <property type="evidence" value="ECO:0007669"/>
    <property type="project" value="TreeGrafter"/>
</dbReference>
<evidence type="ECO:0000313" key="2">
    <source>
        <dbReference type="EMBL" id="AGS53813.1"/>
    </source>
</evidence>
<dbReference type="PANTHER" id="PTHR45138:SF9">
    <property type="entry name" value="DIGUANYLATE CYCLASE DGCM-RELATED"/>
    <property type="match status" value="1"/>
</dbReference>
<dbReference type="PANTHER" id="PTHR45138">
    <property type="entry name" value="REGULATORY COMPONENTS OF SENSORY TRANSDUCTION SYSTEM"/>
    <property type="match status" value="1"/>
</dbReference>
<dbReference type="NCBIfam" id="TIGR00254">
    <property type="entry name" value="GGDEF"/>
    <property type="match status" value="1"/>
</dbReference>
<proteinExistence type="predicted"/>
<dbReference type="Pfam" id="PF00990">
    <property type="entry name" value="GGDEF"/>
    <property type="match status" value="1"/>
</dbReference>
<dbReference type="Gene3D" id="3.30.70.270">
    <property type="match status" value="1"/>
</dbReference>
<dbReference type="InterPro" id="IPR000160">
    <property type="entry name" value="GGDEF_dom"/>
</dbReference>